<evidence type="ECO:0000313" key="2">
    <source>
        <dbReference type="EMBL" id="GAX61928.1"/>
    </source>
</evidence>
<dbReference type="Pfam" id="PF14067">
    <property type="entry name" value="LssY_C"/>
    <property type="match status" value="1"/>
</dbReference>
<dbReference type="RefSeq" id="WP_096895303.1">
    <property type="nucleotide sequence ID" value="NZ_BAOS01000028.1"/>
</dbReference>
<feature type="domain" description="LssY-like C-terminal" evidence="1">
    <location>
        <begin position="219"/>
        <end position="396"/>
    </location>
</feature>
<dbReference type="PROSITE" id="PS51257">
    <property type="entry name" value="PROKAR_LIPOPROTEIN"/>
    <property type="match status" value="1"/>
</dbReference>
<proteinExistence type="predicted"/>
<dbReference type="InterPro" id="IPR025902">
    <property type="entry name" value="LssY-like-C_dom"/>
</dbReference>
<dbReference type="OrthoDB" id="3725455at2"/>
<reference evidence="2 3" key="1">
    <citation type="journal article" date="2017" name="Environ. Microbiol. Rep.">
        <title>Genetic diversity of marine anaerobic ammonium-oxidizing bacteria as revealed by genomic and proteomic analyses of 'Candidatus Scalindua japonica'.</title>
        <authorList>
            <person name="Oshiki M."/>
            <person name="Mizuto K."/>
            <person name="Kimura Z."/>
            <person name="Kindaichi T."/>
            <person name="Satoh H."/>
            <person name="Okabe S."/>
        </authorList>
    </citation>
    <scope>NUCLEOTIDE SEQUENCE [LARGE SCALE GENOMIC DNA]</scope>
    <source>
        <strain evidence="3">husup-a2</strain>
    </source>
</reference>
<dbReference type="Proteomes" id="UP000218542">
    <property type="component" value="Unassembled WGS sequence"/>
</dbReference>
<sequence>MSMKFVQIEITIQSLTAVIMLVLISACGTYNPIPINEVNFHQRSQTKKVGKLTVTASVLSPKESKQIFGRPLAKKGIQPVWLEIINNEDTPFAIIVIAIDPKYFSSTEAAEINRVSDKDKNKQMEEDYRKLALDILINPGETESGFVFTNLGFGTKVVPVVMFGPKQVRTVVFYIPVPGIKADHMRVNFDDLYQPEEFIKFDKEEDFRAKLFDFQCCARNEKDTKDGDPLNIVLVGRPDLIYGALARAGWDETEAVTFSTGLKMAKAFITGNMYLNAPISPQYVFGRAQDIALQKGRDSVNERNHMRLWLTPWIFCGMSVWIGQISRDIGIRMTTGVWNLTTHAVDPEVDDARDYLIMDVMAVQGLTKLGMVEGVGAATPEKPREIILGDQYWTDGLRAVMLFSEEPVAMDEIEFFIWDFRLKEAKEIIEKLQEESASRNFE</sequence>
<accession>A0A286U1A7</accession>
<keyword evidence="3" id="KW-1185">Reference proteome</keyword>
<name>A0A286U1A7_9BACT</name>
<organism evidence="2 3">
    <name type="scientific">Candidatus Scalindua japonica</name>
    <dbReference type="NCBI Taxonomy" id="1284222"/>
    <lineage>
        <taxon>Bacteria</taxon>
        <taxon>Pseudomonadati</taxon>
        <taxon>Planctomycetota</taxon>
        <taxon>Candidatus Brocadiia</taxon>
        <taxon>Candidatus Brocadiales</taxon>
        <taxon>Candidatus Scalinduaceae</taxon>
        <taxon>Candidatus Scalindua</taxon>
    </lineage>
</organism>
<protein>
    <recommendedName>
        <fullName evidence="1">LssY-like C-terminal domain-containing protein</fullName>
    </recommendedName>
</protein>
<evidence type="ECO:0000259" key="1">
    <source>
        <dbReference type="Pfam" id="PF14067"/>
    </source>
</evidence>
<comment type="caution">
    <text evidence="2">The sequence shown here is derived from an EMBL/GenBank/DDBJ whole genome shotgun (WGS) entry which is preliminary data.</text>
</comment>
<dbReference type="EMBL" id="BAOS01000028">
    <property type="protein sequence ID" value="GAX61928.1"/>
    <property type="molecule type" value="Genomic_DNA"/>
</dbReference>
<evidence type="ECO:0000313" key="3">
    <source>
        <dbReference type="Proteomes" id="UP000218542"/>
    </source>
</evidence>
<dbReference type="AlphaFoldDB" id="A0A286U1A7"/>
<gene>
    <name evidence="2" type="ORF">SCALIN_C28_0130</name>
</gene>